<evidence type="ECO:0000259" key="5">
    <source>
        <dbReference type="Pfam" id="PF13490"/>
    </source>
</evidence>
<feature type="region of interest" description="Disordered" evidence="3">
    <location>
        <begin position="73"/>
        <end position="101"/>
    </location>
</feature>
<dbReference type="EMBL" id="QTTN01000014">
    <property type="protein sequence ID" value="REE84470.1"/>
    <property type="molecule type" value="Genomic_DNA"/>
</dbReference>
<evidence type="ECO:0000256" key="3">
    <source>
        <dbReference type="SAM" id="MobiDB-lite"/>
    </source>
</evidence>
<accession>A0A3D9RWW6</accession>
<organism evidence="6 7">
    <name type="scientific">Paenibacillus taihuensis</name>
    <dbReference type="NCBI Taxonomy" id="1156355"/>
    <lineage>
        <taxon>Bacteria</taxon>
        <taxon>Bacillati</taxon>
        <taxon>Bacillota</taxon>
        <taxon>Bacilli</taxon>
        <taxon>Bacillales</taxon>
        <taxon>Paenibacillaceae</taxon>
        <taxon>Paenibacillus</taxon>
    </lineage>
</organism>
<keyword evidence="4" id="KW-0472">Membrane</keyword>
<sequence>MKHWDDADLRNYAEDRLQEQERQEVEAHLAECEPCLLRYMDVLSEAPQIERLSGQAADAITKRVMEQVRTLGQTAAAMPEVQSPPQQDADKAVQRRKKGSRDSRKQALVHYLIAVCVMLLLMSAGVFQRLADQPEHWEAQQLSKRESVTTSIMERTSAVIDSIVVKPNKSTLK</sequence>
<reference evidence="6 7" key="1">
    <citation type="submission" date="2018-08" db="EMBL/GenBank/DDBJ databases">
        <title>Genomic Encyclopedia of Type Strains, Phase III (KMG-III): the genomes of soil and plant-associated and newly described type strains.</title>
        <authorList>
            <person name="Whitman W."/>
        </authorList>
    </citation>
    <scope>NUCLEOTIDE SEQUENCE [LARGE SCALE GENOMIC DNA]</scope>
    <source>
        <strain evidence="6 7">CGMCC 1.10966</strain>
    </source>
</reference>
<evidence type="ECO:0000313" key="7">
    <source>
        <dbReference type="Proteomes" id="UP000256304"/>
    </source>
</evidence>
<dbReference type="Proteomes" id="UP000256304">
    <property type="component" value="Unassembled WGS sequence"/>
</dbReference>
<dbReference type="InterPro" id="IPR027383">
    <property type="entry name" value="Znf_put"/>
</dbReference>
<name>A0A3D9RWW6_9BACL</name>
<dbReference type="InterPro" id="IPR041916">
    <property type="entry name" value="Anti_sigma_zinc_sf"/>
</dbReference>
<feature type="domain" description="Putative zinc-finger" evidence="5">
    <location>
        <begin position="12"/>
        <end position="35"/>
    </location>
</feature>
<evidence type="ECO:0000256" key="4">
    <source>
        <dbReference type="SAM" id="Phobius"/>
    </source>
</evidence>
<evidence type="ECO:0000313" key="6">
    <source>
        <dbReference type="EMBL" id="REE84470.1"/>
    </source>
</evidence>
<dbReference type="AlphaFoldDB" id="A0A3D9RWW6"/>
<dbReference type="Gene3D" id="1.10.10.1320">
    <property type="entry name" value="Anti-sigma factor, zinc-finger domain"/>
    <property type="match status" value="1"/>
</dbReference>
<comment type="similarity">
    <text evidence="1">Belongs to the zinc-associated anti-sigma factor (ZAS) superfamily. Anti-sigma-W factor family.</text>
</comment>
<protein>
    <recommendedName>
        <fullName evidence="2">Anti-sigma-W factor RsiW</fullName>
    </recommendedName>
</protein>
<keyword evidence="7" id="KW-1185">Reference proteome</keyword>
<proteinExistence type="inferred from homology"/>
<keyword evidence="4" id="KW-0812">Transmembrane</keyword>
<comment type="caution">
    <text evidence="6">The sequence shown here is derived from an EMBL/GenBank/DDBJ whole genome shotgun (WGS) entry which is preliminary data.</text>
</comment>
<feature type="transmembrane region" description="Helical" evidence="4">
    <location>
        <begin position="107"/>
        <end position="127"/>
    </location>
</feature>
<keyword evidence="4" id="KW-1133">Transmembrane helix</keyword>
<evidence type="ECO:0000256" key="2">
    <source>
        <dbReference type="ARBA" id="ARBA00024438"/>
    </source>
</evidence>
<evidence type="ECO:0000256" key="1">
    <source>
        <dbReference type="ARBA" id="ARBA00024353"/>
    </source>
</evidence>
<gene>
    <name evidence="6" type="ORF">A8990_1144</name>
</gene>
<dbReference type="Pfam" id="PF13490">
    <property type="entry name" value="zf-HC2"/>
    <property type="match status" value="1"/>
</dbReference>
<dbReference type="RefSeq" id="WP_181909562.1">
    <property type="nucleotide sequence ID" value="NZ_QTTN01000014.1"/>
</dbReference>